<dbReference type="GO" id="GO:0000139">
    <property type="term" value="C:Golgi membrane"/>
    <property type="evidence" value="ECO:0007669"/>
    <property type="project" value="TreeGrafter"/>
</dbReference>
<dbReference type="SMART" id="SM00409">
    <property type="entry name" value="IG"/>
    <property type="match status" value="1"/>
</dbReference>
<dbReference type="Pfam" id="PF00082">
    <property type="entry name" value="Peptidase_S8"/>
    <property type="match status" value="1"/>
</dbReference>
<dbReference type="SUPFAM" id="SSF56436">
    <property type="entry name" value="C-type lectin-like"/>
    <property type="match status" value="1"/>
</dbReference>
<evidence type="ECO:0000256" key="4">
    <source>
        <dbReference type="ARBA" id="ARBA00022729"/>
    </source>
</evidence>
<dbReference type="CDD" id="cd00037">
    <property type="entry name" value="CLECT"/>
    <property type="match status" value="1"/>
</dbReference>
<dbReference type="Gene3D" id="2.60.120.260">
    <property type="entry name" value="Galactose-binding domain-like"/>
    <property type="match status" value="1"/>
</dbReference>
<keyword evidence="8" id="KW-1015">Disulfide bond</keyword>
<evidence type="ECO:0000259" key="13">
    <source>
        <dbReference type="PROSITE" id="PS51829"/>
    </source>
</evidence>
<evidence type="ECO:0000256" key="2">
    <source>
        <dbReference type="ARBA" id="ARBA00022670"/>
    </source>
</evidence>
<dbReference type="SMART" id="SM00408">
    <property type="entry name" value="IGc2"/>
    <property type="match status" value="1"/>
</dbReference>
<dbReference type="GO" id="GO:0004252">
    <property type="term" value="F:serine-type endopeptidase activity"/>
    <property type="evidence" value="ECO:0007669"/>
    <property type="project" value="UniProtKB-UniRule"/>
</dbReference>
<dbReference type="InterPro" id="IPR002884">
    <property type="entry name" value="P_dom"/>
</dbReference>
<feature type="chain" id="PRO_5035223581" evidence="11">
    <location>
        <begin position="17"/>
        <end position="969"/>
    </location>
</feature>
<feature type="active site" description="Charge relay system" evidence="9 10">
    <location>
        <position position="188"/>
    </location>
</feature>
<keyword evidence="3" id="KW-0165">Cleavage on pair of basic residues</keyword>
<keyword evidence="5 10" id="KW-0378">Hydrolase</keyword>
<evidence type="ECO:0000256" key="8">
    <source>
        <dbReference type="ARBA" id="ARBA00023157"/>
    </source>
</evidence>
<dbReference type="InterPro" id="IPR023827">
    <property type="entry name" value="Peptidase_S8_Asp-AS"/>
</dbReference>
<dbReference type="InterPro" id="IPR038466">
    <property type="entry name" value="S8_pro-domain_sf"/>
</dbReference>
<dbReference type="InterPro" id="IPR000209">
    <property type="entry name" value="Peptidase_S8/S53_dom"/>
</dbReference>
<dbReference type="Pfam" id="PF16470">
    <property type="entry name" value="S8_pro-domain"/>
    <property type="match status" value="1"/>
</dbReference>
<reference evidence="14" key="1">
    <citation type="journal article" date="2021" name="Sci. Adv.">
        <title>The American lobster genome reveals insights on longevity, neural, and immune adaptations.</title>
        <authorList>
            <person name="Polinski J.M."/>
            <person name="Zimin A.V."/>
            <person name="Clark K.F."/>
            <person name="Kohn A.B."/>
            <person name="Sadowski N."/>
            <person name="Timp W."/>
            <person name="Ptitsyn A."/>
            <person name="Khanna P."/>
            <person name="Romanova D.Y."/>
            <person name="Williams P."/>
            <person name="Greenwood S.J."/>
            <person name="Moroz L.L."/>
            <person name="Walt D.R."/>
            <person name="Bodnar A.G."/>
        </authorList>
    </citation>
    <scope>NUCLEOTIDE SEQUENCE</scope>
    <source>
        <strain evidence="14">GMGI-L3</strain>
    </source>
</reference>
<dbReference type="InterPro" id="IPR013783">
    <property type="entry name" value="Ig-like_fold"/>
</dbReference>
<dbReference type="SUPFAM" id="SSF48726">
    <property type="entry name" value="Immunoglobulin"/>
    <property type="match status" value="1"/>
</dbReference>
<dbReference type="GO" id="GO:0005802">
    <property type="term" value="C:trans-Golgi network"/>
    <property type="evidence" value="ECO:0007669"/>
    <property type="project" value="TreeGrafter"/>
</dbReference>
<comment type="caution">
    <text evidence="14">The sequence shown here is derived from an EMBL/GenBank/DDBJ whole genome shotgun (WGS) entry which is preliminary data.</text>
</comment>
<dbReference type="InterPro" id="IPR015500">
    <property type="entry name" value="Peptidase_S8_subtilisin-rel"/>
</dbReference>
<dbReference type="GO" id="GO:0016485">
    <property type="term" value="P:protein processing"/>
    <property type="evidence" value="ECO:0007669"/>
    <property type="project" value="TreeGrafter"/>
</dbReference>
<evidence type="ECO:0000256" key="11">
    <source>
        <dbReference type="SAM" id="SignalP"/>
    </source>
</evidence>
<dbReference type="SUPFAM" id="SSF49785">
    <property type="entry name" value="Galactose-binding domain-like"/>
    <property type="match status" value="1"/>
</dbReference>
<dbReference type="InterPro" id="IPR034182">
    <property type="entry name" value="Kexin/furin"/>
</dbReference>
<keyword evidence="7" id="KW-0865">Zymogen</keyword>
<dbReference type="InterPro" id="IPR036852">
    <property type="entry name" value="Peptidase_S8/S53_dom_sf"/>
</dbReference>
<keyword evidence="2 10" id="KW-0645">Protease</keyword>
<accession>A0A8J5JRM8</accession>
<dbReference type="PRINTS" id="PR00723">
    <property type="entry name" value="SUBTILISIN"/>
</dbReference>
<dbReference type="PANTHER" id="PTHR42884">
    <property type="entry name" value="PROPROTEIN CONVERTASE SUBTILISIN/KEXIN-RELATED"/>
    <property type="match status" value="1"/>
</dbReference>
<dbReference type="Proteomes" id="UP000747542">
    <property type="component" value="Unassembled WGS sequence"/>
</dbReference>
<feature type="active site" description="Charge relay system" evidence="9 10">
    <location>
        <position position="405"/>
    </location>
</feature>
<feature type="active site" description="Charge relay system" evidence="9 10">
    <location>
        <position position="225"/>
    </location>
</feature>
<evidence type="ECO:0000256" key="1">
    <source>
        <dbReference type="ARBA" id="ARBA00005325"/>
    </source>
</evidence>
<comment type="similarity">
    <text evidence="1">Belongs to the peptidase S8 family. Furin subfamily.</text>
</comment>
<evidence type="ECO:0000256" key="5">
    <source>
        <dbReference type="ARBA" id="ARBA00022801"/>
    </source>
</evidence>
<dbReference type="Gene3D" id="3.10.100.10">
    <property type="entry name" value="Mannose-Binding Protein A, subunit A"/>
    <property type="match status" value="1"/>
</dbReference>
<protein>
    <submittedName>
        <fullName evidence="14">Furin-like protease 1-like 1</fullName>
    </submittedName>
</protein>
<dbReference type="InterPro" id="IPR003599">
    <property type="entry name" value="Ig_sub"/>
</dbReference>
<dbReference type="CDD" id="cd04059">
    <property type="entry name" value="Peptidases_S8_Protein_convertases_Kexins_Furin-like"/>
    <property type="match status" value="1"/>
</dbReference>
<dbReference type="InterPro" id="IPR032815">
    <property type="entry name" value="S8_pro-domain"/>
</dbReference>
<evidence type="ECO:0000256" key="10">
    <source>
        <dbReference type="PROSITE-ProRule" id="PRU01240"/>
    </source>
</evidence>
<dbReference type="Gene3D" id="3.40.50.200">
    <property type="entry name" value="Peptidase S8/S53 domain"/>
    <property type="match status" value="1"/>
</dbReference>
<keyword evidence="6 10" id="KW-0720">Serine protease</keyword>
<feature type="domain" description="Ig-like" evidence="12">
    <location>
        <begin position="772"/>
        <end position="853"/>
    </location>
</feature>
<evidence type="ECO:0000313" key="14">
    <source>
        <dbReference type="EMBL" id="KAG7163032.1"/>
    </source>
</evidence>
<dbReference type="AlphaFoldDB" id="A0A8J5JRM8"/>
<dbReference type="Pfam" id="PF01483">
    <property type="entry name" value="P_proprotein"/>
    <property type="match status" value="1"/>
</dbReference>
<organism evidence="14 15">
    <name type="scientific">Homarus americanus</name>
    <name type="common">American lobster</name>
    <dbReference type="NCBI Taxonomy" id="6706"/>
    <lineage>
        <taxon>Eukaryota</taxon>
        <taxon>Metazoa</taxon>
        <taxon>Ecdysozoa</taxon>
        <taxon>Arthropoda</taxon>
        <taxon>Crustacea</taxon>
        <taxon>Multicrustacea</taxon>
        <taxon>Malacostraca</taxon>
        <taxon>Eumalacostraca</taxon>
        <taxon>Eucarida</taxon>
        <taxon>Decapoda</taxon>
        <taxon>Pleocyemata</taxon>
        <taxon>Astacidea</taxon>
        <taxon>Nephropoidea</taxon>
        <taxon>Nephropidae</taxon>
        <taxon>Homarus</taxon>
    </lineage>
</organism>
<dbReference type="Gene3D" id="2.60.40.10">
    <property type="entry name" value="Immunoglobulins"/>
    <property type="match status" value="1"/>
</dbReference>
<evidence type="ECO:0000313" key="15">
    <source>
        <dbReference type="Proteomes" id="UP000747542"/>
    </source>
</evidence>
<sequence length="969" mass="106022">MRVLMTVLTVVGSVAGTAQLWAVQLASEDGEVANQVARDLGIVVVGKVFNNVFLMRGSNEEKGDYESVKERELKKELDHHLIVWSEQQIGRRRTSGSERTNTVIPGEGYVSSVRQVAGVAGVRKNQRQVRNIGGLNRKIPALSWEFSKTDPLRWRQWYLGPGPGMQLNVTGLWEAGVRGGGISVAILDDGVELTHLDLALNYDPAASWDLLDSDPDPSPVPWSRHGTQLAGIIAATHSNGMCGMGVAPWSGVGAVRMLGYVVWDATEAAALAYERNHVDVYVAAWGPVDTGAVLEGPGVLAARAMRESIALGRRGRGSIYIWASGNGGFVGDDCNADGYANSIYTLTVSGSTRGGHPPSYAETCAATFVSTYSGDADEYDSEEEVNGVVTTDTGGVCTESFRGSSVSAAMVAGACALALDVNSKLGWRDMQHLMVRAATPHNPIPTQWNTNGIGLRYSHYFGFGSLNAGKMVDLARKWKPVPPAFRCYVQAPYQNITLVPDEPLVLSLSVSGCQIVQAEHIQVNASISAQSRGQIEVLLESPSGTVSSLLPKRPLDLSPYGIYNHPLMSVHMWGEDPRGTWKLRITYHNSSIIGPSGSKTFVDVPNMLHNWTLIIHGTEITLDRATPYHYYYTSEQLTRIIRRQKRTGIMTIGTNKTDNPRQHQEDRVRVEVQHWCSPITTRDKIHSYLFCRVRAPVPGIVSGITWYSGDREIVQDVVRRLSGKGFLAAKYPSILLIRETKTIDGNFTCRVMYDNEVFIQNLEVRGNYSTVPEVTEKTQVSVEGGNVELACDSLSPILRGTWTRNGERVKPTERVTINEERLTITGVENQDLGVYKCHVKSPRFNYSHNVSVTLLLAQGRSTLITHYAITSQPPLPPSLASTTSLCTSQENATDTSPNPLTSELFGAGPRGCPRPFKTLVEGHCLLVAPGEARSWNRARAQCQRRGGDLLVLQDAALMLAIMQLFHSQG</sequence>
<dbReference type="InterPro" id="IPR036179">
    <property type="entry name" value="Ig-like_dom_sf"/>
</dbReference>
<dbReference type="PROSITE" id="PS00136">
    <property type="entry name" value="SUBTILASE_ASP"/>
    <property type="match status" value="1"/>
</dbReference>
<dbReference type="InterPro" id="IPR016187">
    <property type="entry name" value="CTDL_fold"/>
</dbReference>
<dbReference type="InterPro" id="IPR007110">
    <property type="entry name" value="Ig-like_dom"/>
</dbReference>
<dbReference type="InterPro" id="IPR016186">
    <property type="entry name" value="C-type_lectin-like/link_sf"/>
</dbReference>
<feature type="domain" description="P/Homo B" evidence="13">
    <location>
        <begin position="480"/>
        <end position="621"/>
    </location>
</feature>
<proteinExistence type="inferred from homology"/>
<evidence type="ECO:0000256" key="6">
    <source>
        <dbReference type="ARBA" id="ARBA00022825"/>
    </source>
</evidence>
<evidence type="ECO:0000256" key="7">
    <source>
        <dbReference type="ARBA" id="ARBA00023145"/>
    </source>
</evidence>
<feature type="signal peptide" evidence="11">
    <location>
        <begin position="1"/>
        <end position="16"/>
    </location>
</feature>
<evidence type="ECO:0000256" key="3">
    <source>
        <dbReference type="ARBA" id="ARBA00022685"/>
    </source>
</evidence>
<dbReference type="SUPFAM" id="SSF52743">
    <property type="entry name" value="Subtilisin-like"/>
    <property type="match status" value="1"/>
</dbReference>
<name>A0A8J5JRM8_HOMAM</name>
<keyword evidence="15" id="KW-1185">Reference proteome</keyword>
<dbReference type="EMBL" id="JAHLQT010026502">
    <property type="protein sequence ID" value="KAG7163032.1"/>
    <property type="molecule type" value="Genomic_DNA"/>
</dbReference>
<dbReference type="PANTHER" id="PTHR42884:SF23">
    <property type="entry name" value="FURIN-LIKE PROTEASE 2"/>
    <property type="match status" value="1"/>
</dbReference>
<dbReference type="PROSITE" id="PS51829">
    <property type="entry name" value="P_HOMO_B"/>
    <property type="match status" value="1"/>
</dbReference>
<dbReference type="Pfam" id="PF13927">
    <property type="entry name" value="Ig_3"/>
    <property type="match status" value="1"/>
</dbReference>
<evidence type="ECO:0000259" key="12">
    <source>
        <dbReference type="PROSITE" id="PS50835"/>
    </source>
</evidence>
<evidence type="ECO:0000256" key="9">
    <source>
        <dbReference type="PIRSR" id="PIRSR615500-1"/>
    </source>
</evidence>
<dbReference type="Gene3D" id="3.30.70.850">
    <property type="entry name" value="Peptidase S8, pro-domain"/>
    <property type="match status" value="1"/>
</dbReference>
<keyword evidence="4 11" id="KW-0732">Signal</keyword>
<gene>
    <name evidence="14" type="primary">Furin1-L1</name>
    <name evidence="14" type="ORF">Hamer_G002084</name>
</gene>
<dbReference type="PROSITE" id="PS50835">
    <property type="entry name" value="IG_LIKE"/>
    <property type="match status" value="1"/>
</dbReference>
<dbReference type="InterPro" id="IPR003598">
    <property type="entry name" value="Ig_sub2"/>
</dbReference>
<dbReference type="PROSITE" id="PS51892">
    <property type="entry name" value="SUBTILASE"/>
    <property type="match status" value="1"/>
</dbReference>
<dbReference type="InterPro" id="IPR008979">
    <property type="entry name" value="Galactose-bd-like_sf"/>
</dbReference>